<organism evidence="5 6">
    <name type="scientific">Neonectria punicea</name>
    <dbReference type="NCBI Taxonomy" id="979145"/>
    <lineage>
        <taxon>Eukaryota</taxon>
        <taxon>Fungi</taxon>
        <taxon>Dikarya</taxon>
        <taxon>Ascomycota</taxon>
        <taxon>Pezizomycotina</taxon>
        <taxon>Sordariomycetes</taxon>
        <taxon>Hypocreomycetidae</taxon>
        <taxon>Hypocreales</taxon>
        <taxon>Nectriaceae</taxon>
        <taxon>Neonectria</taxon>
    </lineage>
</organism>
<keyword evidence="2" id="KW-0560">Oxidoreductase</keyword>
<evidence type="ECO:0000313" key="6">
    <source>
        <dbReference type="Proteomes" id="UP001498476"/>
    </source>
</evidence>
<reference evidence="5 6" key="1">
    <citation type="journal article" date="2025" name="Microbiol. Resour. Announc.">
        <title>Draft genome sequences for Neonectria magnoliae and Neonectria punicea, canker pathogens of Liriodendron tulipifera and Acer saccharum in West Virginia.</title>
        <authorList>
            <person name="Petronek H.M."/>
            <person name="Kasson M.T."/>
            <person name="Metheny A.M."/>
            <person name="Stauder C.M."/>
            <person name="Lovett B."/>
            <person name="Lynch S.C."/>
            <person name="Garnas J.R."/>
            <person name="Kasson L.R."/>
            <person name="Stajich J.E."/>
        </authorList>
    </citation>
    <scope>NUCLEOTIDE SEQUENCE [LARGE SCALE GENOMIC DNA]</scope>
    <source>
        <strain evidence="5 6">NRRL 64653</strain>
    </source>
</reference>
<accession>A0ABR1GM79</accession>
<evidence type="ECO:0000256" key="3">
    <source>
        <dbReference type="ARBA" id="ARBA00023004"/>
    </source>
</evidence>
<gene>
    <name evidence="5" type="ORF">QQX98_011216</name>
</gene>
<dbReference type="PANTHER" id="PTHR43498">
    <property type="entry name" value="FERREDOXIN:COB-COM HETERODISULFIDE REDUCTASE SUBUNIT A"/>
    <property type="match status" value="1"/>
</dbReference>
<evidence type="ECO:0000256" key="1">
    <source>
        <dbReference type="ARBA" id="ARBA00022723"/>
    </source>
</evidence>
<sequence length="418" mass="47172">MAGHFDIVVYGPTSGAIATSIQAARLGRSVILISPQEHIGAIQVNGLGATDIDNQAEFQNSTTLGGLNLELHQRISKHYGRLDRLNEVVEKKLKDPDVWRFESRVTEQIISNWLDEHPAISVVKSPLAEDHSVTWEGNLIKSIRLANGDNITGKFFVEASYEGDLLAAAGISWARAREASSVYNESLAGVRQTTTYRQIEVNVDPYIRQGDPSSGLLYGISDEPFGKPGDGDLHLKSYSYRLPLTDDLTNRVPFSKLDGYDPEHYELHRRYIRAGGEFYMPRKRLPGEKTDLIGSEGALSTDLLGMNDNWPIATHQGRKRILEDTARFTKGLLWFISTDKSVPEHYRKEWSRFGYCRDEFPDNNHFPYELYVRDARRMVSDYIITEATASRDGGEPLVLDLVVVAYWPTDTHSVRRIL</sequence>
<keyword evidence="1" id="KW-0479">Metal-binding</keyword>
<evidence type="ECO:0008006" key="7">
    <source>
        <dbReference type="Google" id="ProtNLM"/>
    </source>
</evidence>
<evidence type="ECO:0000313" key="5">
    <source>
        <dbReference type="EMBL" id="KAK7403016.1"/>
    </source>
</evidence>
<keyword evidence="6" id="KW-1185">Reference proteome</keyword>
<dbReference type="EMBL" id="JAZAVJ010000267">
    <property type="protein sequence ID" value="KAK7403016.1"/>
    <property type="molecule type" value="Genomic_DNA"/>
</dbReference>
<protein>
    <recommendedName>
        <fullName evidence="7">Xanthan lyase</fullName>
    </recommendedName>
</protein>
<comment type="caution">
    <text evidence="5">The sequence shown here is derived from an EMBL/GenBank/DDBJ whole genome shotgun (WGS) entry which is preliminary data.</text>
</comment>
<dbReference type="Proteomes" id="UP001498476">
    <property type="component" value="Unassembled WGS sequence"/>
</dbReference>
<dbReference type="InterPro" id="IPR039650">
    <property type="entry name" value="HdrA-like"/>
</dbReference>
<name>A0ABR1GM79_9HYPO</name>
<dbReference type="Pfam" id="PF12831">
    <property type="entry name" value="FAD_oxidored"/>
    <property type="match status" value="1"/>
</dbReference>
<evidence type="ECO:0000256" key="2">
    <source>
        <dbReference type="ARBA" id="ARBA00023002"/>
    </source>
</evidence>
<keyword evidence="3" id="KW-0408">Iron</keyword>
<keyword evidence="4" id="KW-0411">Iron-sulfur</keyword>
<dbReference type="PANTHER" id="PTHR43498:SF1">
    <property type="entry name" value="COB--COM HETERODISULFIDE REDUCTASE IRON-SULFUR SUBUNIT A"/>
    <property type="match status" value="1"/>
</dbReference>
<proteinExistence type="predicted"/>
<evidence type="ECO:0000256" key="4">
    <source>
        <dbReference type="ARBA" id="ARBA00023014"/>
    </source>
</evidence>